<keyword evidence="2" id="KW-1185">Reference proteome</keyword>
<protein>
    <submittedName>
        <fullName evidence="1">Flagellar FlbD family protein</fullName>
    </submittedName>
</protein>
<proteinExistence type="predicted"/>
<dbReference type="Pfam" id="PF06289">
    <property type="entry name" value="FlbD"/>
    <property type="match status" value="1"/>
</dbReference>
<dbReference type="EMBL" id="JBHMFI010000001">
    <property type="protein sequence ID" value="MFB9071393.1"/>
    <property type="molecule type" value="Genomic_DNA"/>
</dbReference>
<organism evidence="1 2">
    <name type="scientific">Citricoccus parietis</name>
    <dbReference type="NCBI Taxonomy" id="592307"/>
    <lineage>
        <taxon>Bacteria</taxon>
        <taxon>Bacillati</taxon>
        <taxon>Actinomycetota</taxon>
        <taxon>Actinomycetes</taxon>
        <taxon>Micrococcales</taxon>
        <taxon>Micrococcaceae</taxon>
        <taxon>Citricoccus</taxon>
    </lineage>
</organism>
<dbReference type="Proteomes" id="UP001589575">
    <property type="component" value="Unassembled WGS sequence"/>
</dbReference>
<keyword evidence="1" id="KW-0969">Cilium</keyword>
<evidence type="ECO:0000313" key="2">
    <source>
        <dbReference type="Proteomes" id="UP001589575"/>
    </source>
</evidence>
<dbReference type="InterPro" id="IPR009384">
    <property type="entry name" value="SwrD-like"/>
</dbReference>
<comment type="caution">
    <text evidence="1">The sequence shown here is derived from an EMBL/GenBank/DDBJ whole genome shotgun (WGS) entry which is preliminary data.</text>
</comment>
<keyword evidence="1" id="KW-0966">Cell projection</keyword>
<accession>A0ABV5FXI1</accession>
<keyword evidence="1" id="KW-0282">Flagellum</keyword>
<reference evidence="1 2" key="1">
    <citation type="submission" date="2024-09" db="EMBL/GenBank/DDBJ databases">
        <authorList>
            <person name="Sun Q."/>
            <person name="Mori K."/>
        </authorList>
    </citation>
    <scope>NUCLEOTIDE SEQUENCE [LARGE SCALE GENOMIC DNA]</scope>
    <source>
        <strain evidence="1 2">CCM 7609</strain>
    </source>
</reference>
<sequence>MILLTTLRGDRFGLNPDLVEEIRANGTNCVVTMITGRSFTAAEDVDTVHHILNEHRVEVLRRASTPADADGDPAGDAAGDPEAEPAESAGGRPHHGEHPDYLTPVPSKEQ</sequence>
<evidence type="ECO:0000313" key="1">
    <source>
        <dbReference type="EMBL" id="MFB9071393.1"/>
    </source>
</evidence>
<name>A0ABV5FXI1_9MICC</name>
<gene>
    <name evidence="1" type="ORF">ACFFX0_09365</name>
</gene>